<dbReference type="Gene3D" id="2.40.33.10">
    <property type="entry name" value="PK beta-barrel domain-like"/>
    <property type="match status" value="1"/>
</dbReference>
<dbReference type="FunFam" id="2.40.33.10:FF:000001">
    <property type="entry name" value="Pyruvate kinase"/>
    <property type="match status" value="1"/>
</dbReference>
<evidence type="ECO:0000259" key="16">
    <source>
        <dbReference type="Pfam" id="PF02887"/>
    </source>
</evidence>
<feature type="domain" description="Pyruvate kinase C-terminal" evidence="16">
    <location>
        <begin position="355"/>
        <end position="468"/>
    </location>
</feature>
<reference evidence="17 18" key="1">
    <citation type="submission" date="2018-09" db="EMBL/GenBank/DDBJ databases">
        <authorList>
            <person name="Zhu H."/>
        </authorList>
    </citation>
    <scope>NUCLEOTIDE SEQUENCE [LARGE SCALE GENOMIC DNA]</scope>
    <source>
        <strain evidence="17 18">K1W22B-8</strain>
    </source>
</reference>
<dbReference type="GO" id="GO:0005524">
    <property type="term" value="F:ATP binding"/>
    <property type="evidence" value="ECO:0007669"/>
    <property type="project" value="UniProtKB-KW"/>
</dbReference>
<dbReference type="InterPro" id="IPR015793">
    <property type="entry name" value="Pyrv_Knase_brl"/>
</dbReference>
<keyword evidence="8 14" id="KW-0418">Kinase</keyword>
<dbReference type="EC" id="2.7.1.40" evidence="4 13"/>
<evidence type="ECO:0000256" key="6">
    <source>
        <dbReference type="ARBA" id="ARBA00022723"/>
    </source>
</evidence>
<accession>A0A418WDL0</accession>
<dbReference type="GO" id="GO:0000287">
    <property type="term" value="F:magnesium ion binding"/>
    <property type="evidence" value="ECO:0007669"/>
    <property type="project" value="UniProtKB-UniRule"/>
</dbReference>
<evidence type="ECO:0000259" key="15">
    <source>
        <dbReference type="Pfam" id="PF00224"/>
    </source>
</evidence>
<dbReference type="InterPro" id="IPR001697">
    <property type="entry name" value="Pyr_Knase"/>
</dbReference>
<dbReference type="PRINTS" id="PR01050">
    <property type="entry name" value="PYRUVTKNASE"/>
</dbReference>
<dbReference type="NCBIfam" id="TIGR01064">
    <property type="entry name" value="pyruv_kin"/>
    <property type="match status" value="1"/>
</dbReference>
<evidence type="ECO:0000256" key="13">
    <source>
        <dbReference type="NCBIfam" id="TIGR01064"/>
    </source>
</evidence>
<dbReference type="OrthoDB" id="9812123at2"/>
<dbReference type="NCBIfam" id="NF004886">
    <property type="entry name" value="PRK06247.1"/>
    <property type="match status" value="1"/>
</dbReference>
<dbReference type="SUPFAM" id="SSF52935">
    <property type="entry name" value="PK C-terminal domain-like"/>
    <property type="match status" value="1"/>
</dbReference>
<keyword evidence="6" id="KW-0479">Metal-binding</keyword>
<dbReference type="Gene3D" id="3.40.1380.20">
    <property type="entry name" value="Pyruvate kinase, C-terminal domain"/>
    <property type="match status" value="1"/>
</dbReference>
<proteinExistence type="inferred from homology"/>
<dbReference type="SUPFAM" id="SSF51621">
    <property type="entry name" value="Phosphoenolpyruvate/pyruvate domain"/>
    <property type="match status" value="1"/>
</dbReference>
<evidence type="ECO:0000256" key="9">
    <source>
        <dbReference type="ARBA" id="ARBA00022840"/>
    </source>
</evidence>
<keyword evidence="7" id="KW-0547">Nucleotide-binding</keyword>
<feature type="domain" description="Pyruvate kinase barrel" evidence="15">
    <location>
        <begin position="5"/>
        <end position="322"/>
    </location>
</feature>
<dbReference type="PANTHER" id="PTHR11817">
    <property type="entry name" value="PYRUVATE KINASE"/>
    <property type="match status" value="1"/>
</dbReference>
<name>A0A418WDL0_9PROT</name>
<comment type="catalytic activity">
    <reaction evidence="14">
        <text>pyruvate + ATP = phosphoenolpyruvate + ADP + H(+)</text>
        <dbReference type="Rhea" id="RHEA:18157"/>
        <dbReference type="ChEBI" id="CHEBI:15361"/>
        <dbReference type="ChEBI" id="CHEBI:15378"/>
        <dbReference type="ChEBI" id="CHEBI:30616"/>
        <dbReference type="ChEBI" id="CHEBI:58702"/>
        <dbReference type="ChEBI" id="CHEBI:456216"/>
        <dbReference type="EC" id="2.7.1.40"/>
    </reaction>
</comment>
<keyword evidence="12 17" id="KW-0670">Pyruvate</keyword>
<comment type="cofactor">
    <cofactor evidence="1">
        <name>K(+)</name>
        <dbReference type="ChEBI" id="CHEBI:29103"/>
    </cofactor>
</comment>
<evidence type="ECO:0000313" key="18">
    <source>
        <dbReference type="Proteomes" id="UP000284605"/>
    </source>
</evidence>
<dbReference type="UniPathway" id="UPA00109">
    <property type="reaction ID" value="UER00188"/>
</dbReference>
<evidence type="ECO:0000313" key="17">
    <source>
        <dbReference type="EMBL" id="RJF88111.1"/>
    </source>
</evidence>
<dbReference type="GO" id="GO:0030955">
    <property type="term" value="F:potassium ion binding"/>
    <property type="evidence" value="ECO:0007669"/>
    <property type="project" value="UniProtKB-UniRule"/>
</dbReference>
<dbReference type="GO" id="GO:0004743">
    <property type="term" value="F:pyruvate kinase activity"/>
    <property type="evidence" value="ECO:0007669"/>
    <property type="project" value="UniProtKB-UniRule"/>
</dbReference>
<evidence type="ECO:0000256" key="4">
    <source>
        <dbReference type="ARBA" id="ARBA00012142"/>
    </source>
</evidence>
<evidence type="ECO:0000256" key="1">
    <source>
        <dbReference type="ARBA" id="ARBA00001958"/>
    </source>
</evidence>
<dbReference type="Gene3D" id="3.20.20.60">
    <property type="entry name" value="Phosphoenolpyruvate-binding domains"/>
    <property type="match status" value="1"/>
</dbReference>
<dbReference type="InterPro" id="IPR040442">
    <property type="entry name" value="Pyrv_kinase-like_dom_sf"/>
</dbReference>
<organism evidence="17 18">
    <name type="scientific">Oleomonas cavernae</name>
    <dbReference type="NCBI Taxonomy" id="2320859"/>
    <lineage>
        <taxon>Bacteria</taxon>
        <taxon>Pseudomonadati</taxon>
        <taxon>Pseudomonadota</taxon>
        <taxon>Alphaproteobacteria</taxon>
        <taxon>Acetobacterales</taxon>
        <taxon>Acetobacteraceae</taxon>
        <taxon>Oleomonas</taxon>
    </lineage>
</organism>
<dbReference type="InterPro" id="IPR015813">
    <property type="entry name" value="Pyrv/PenolPyrv_kinase-like_dom"/>
</dbReference>
<evidence type="ECO:0000256" key="12">
    <source>
        <dbReference type="ARBA" id="ARBA00023317"/>
    </source>
</evidence>
<evidence type="ECO:0000256" key="10">
    <source>
        <dbReference type="ARBA" id="ARBA00022842"/>
    </source>
</evidence>
<dbReference type="NCBIfam" id="NF004491">
    <property type="entry name" value="PRK05826.1"/>
    <property type="match status" value="1"/>
</dbReference>
<dbReference type="NCBIfam" id="NF004978">
    <property type="entry name" value="PRK06354.1"/>
    <property type="match status" value="1"/>
</dbReference>
<protein>
    <recommendedName>
        <fullName evidence="4 13">Pyruvate kinase</fullName>
        <ecNumber evidence="4 13">2.7.1.40</ecNumber>
    </recommendedName>
</protein>
<comment type="similarity">
    <text evidence="3 14">Belongs to the pyruvate kinase family.</text>
</comment>
<keyword evidence="10 14" id="KW-0460">Magnesium</keyword>
<sequence length="472" mass="50304">MRRHRRAKIVATVGPASNSPAMLKALFLAGVDTFRLNFSHGTHEDHAKVHAAIRALEQETGRPIGILQDLQGPKIRVGTIKDGKIEVEAGETIRFVLAGAEGDRSAIPLPHPEIFAAVAPGHDLLIDDGRVRVRVTGLGSDFIEARVIVGGVISNRKGVNLPGTMLNLSPLTVKDRADLAFGLELGVDWVALSFVQKPSDMIEARGLIGERAGLVAKIEKPQALAHIEDIILLSDAVMVARGDLGVEIPHEDVPGRQKELVRACRLAVKPVIVATQMLDSMVAAPTPTRAEASDVATAIYDGADAVMLSAESAAGRYPVEAVEMMDRIIRSTEQHKLYHSIVAVSQPDVEHTPPHAVAAAAADLAVAIQCPAIVAYTSSGTTAARIARKRPAVPILAITPSEKVSRRLCLLWGAHSVLADNVHTYEEMVEQAAARARVEEFAKPMDLIVVVAGIPFAQAGTTNNLRVVQVGA</sequence>
<evidence type="ECO:0000256" key="2">
    <source>
        <dbReference type="ARBA" id="ARBA00004997"/>
    </source>
</evidence>
<evidence type="ECO:0000256" key="14">
    <source>
        <dbReference type="RuleBase" id="RU000504"/>
    </source>
</evidence>
<dbReference type="AlphaFoldDB" id="A0A418WDL0"/>
<evidence type="ECO:0000256" key="7">
    <source>
        <dbReference type="ARBA" id="ARBA00022741"/>
    </source>
</evidence>
<dbReference type="InterPro" id="IPR018209">
    <property type="entry name" value="Pyrv_Knase_AS"/>
</dbReference>
<keyword evidence="5 14" id="KW-0808">Transferase</keyword>
<comment type="pathway">
    <text evidence="2 14">Carbohydrate degradation; glycolysis; pyruvate from D-glyceraldehyde 3-phosphate: step 5/5.</text>
</comment>
<evidence type="ECO:0000256" key="3">
    <source>
        <dbReference type="ARBA" id="ARBA00008663"/>
    </source>
</evidence>
<dbReference type="EMBL" id="QYUK01000011">
    <property type="protein sequence ID" value="RJF88111.1"/>
    <property type="molecule type" value="Genomic_DNA"/>
</dbReference>
<dbReference type="InterPro" id="IPR036918">
    <property type="entry name" value="Pyrv_Knase_C_sf"/>
</dbReference>
<comment type="caution">
    <text evidence="17">The sequence shown here is derived from an EMBL/GenBank/DDBJ whole genome shotgun (WGS) entry which is preliminary data.</text>
</comment>
<keyword evidence="18" id="KW-1185">Reference proteome</keyword>
<keyword evidence="9" id="KW-0067">ATP-binding</keyword>
<dbReference type="RefSeq" id="WP_119778747.1">
    <property type="nucleotide sequence ID" value="NZ_QYUK01000011.1"/>
</dbReference>
<dbReference type="Pfam" id="PF02887">
    <property type="entry name" value="PK_C"/>
    <property type="match status" value="1"/>
</dbReference>
<dbReference type="InterPro" id="IPR011037">
    <property type="entry name" value="Pyrv_Knase-like_insert_dom_sf"/>
</dbReference>
<dbReference type="InterPro" id="IPR015795">
    <property type="entry name" value="Pyrv_Knase_C"/>
</dbReference>
<dbReference type="Proteomes" id="UP000284605">
    <property type="component" value="Unassembled WGS sequence"/>
</dbReference>
<gene>
    <name evidence="17" type="primary">pyk</name>
    <name evidence="17" type="ORF">D3874_14680</name>
</gene>
<keyword evidence="11 14" id="KW-0324">Glycolysis</keyword>
<dbReference type="Pfam" id="PF00224">
    <property type="entry name" value="PK"/>
    <property type="match status" value="1"/>
</dbReference>
<dbReference type="SUPFAM" id="SSF50800">
    <property type="entry name" value="PK beta-barrel domain-like"/>
    <property type="match status" value="1"/>
</dbReference>
<dbReference type="GO" id="GO:0016301">
    <property type="term" value="F:kinase activity"/>
    <property type="evidence" value="ECO:0007669"/>
    <property type="project" value="UniProtKB-KW"/>
</dbReference>
<dbReference type="PROSITE" id="PS00110">
    <property type="entry name" value="PYRUVATE_KINASE"/>
    <property type="match status" value="1"/>
</dbReference>
<evidence type="ECO:0000256" key="11">
    <source>
        <dbReference type="ARBA" id="ARBA00023152"/>
    </source>
</evidence>
<dbReference type="InterPro" id="IPR015806">
    <property type="entry name" value="Pyrv_Knase_insert_dom_sf"/>
</dbReference>
<evidence type="ECO:0000256" key="5">
    <source>
        <dbReference type="ARBA" id="ARBA00022679"/>
    </source>
</evidence>
<evidence type="ECO:0000256" key="8">
    <source>
        <dbReference type="ARBA" id="ARBA00022777"/>
    </source>
</evidence>